<dbReference type="InterPro" id="IPR006102">
    <property type="entry name" value="Ig-like_GH2"/>
</dbReference>
<evidence type="ECO:0000313" key="8">
    <source>
        <dbReference type="Proteomes" id="UP000014155"/>
    </source>
</evidence>
<keyword evidence="2" id="KW-0378">Hydrolase</keyword>
<dbReference type="Gene3D" id="2.60.40.10">
    <property type="entry name" value="Immunoglobulins"/>
    <property type="match status" value="1"/>
</dbReference>
<protein>
    <submittedName>
        <fullName evidence="7">Beta-galactosidase/beta-glucuronidase</fullName>
    </submittedName>
</protein>
<dbReference type="PROSITE" id="PS00608">
    <property type="entry name" value="GLYCOSYL_HYDROL_F2_2"/>
    <property type="match status" value="1"/>
</dbReference>
<evidence type="ECO:0000256" key="2">
    <source>
        <dbReference type="ARBA" id="ARBA00022801"/>
    </source>
</evidence>
<dbReference type="GO" id="GO:0005975">
    <property type="term" value="P:carbohydrate metabolic process"/>
    <property type="evidence" value="ECO:0007669"/>
    <property type="project" value="InterPro"/>
</dbReference>
<dbReference type="InterPro" id="IPR006103">
    <property type="entry name" value="Glyco_hydro_2_cat"/>
</dbReference>
<dbReference type="InterPro" id="IPR006104">
    <property type="entry name" value="Glyco_hydro_2_N"/>
</dbReference>
<dbReference type="PATRIC" id="fig|1195236.3.peg.549"/>
<dbReference type="Proteomes" id="UP000014155">
    <property type="component" value="Unassembled WGS sequence"/>
</dbReference>
<dbReference type="InterPro" id="IPR051913">
    <property type="entry name" value="GH2_Domain-Containing"/>
</dbReference>
<feature type="domain" description="Glycosyl hydrolases family 2 sugar binding" evidence="6">
    <location>
        <begin position="9"/>
        <end position="187"/>
    </location>
</feature>
<organism evidence="7 8">
    <name type="scientific">Ruminiclostridium cellobioparum subsp. termitidis CT1112</name>
    <dbReference type="NCBI Taxonomy" id="1195236"/>
    <lineage>
        <taxon>Bacteria</taxon>
        <taxon>Bacillati</taxon>
        <taxon>Bacillota</taxon>
        <taxon>Clostridia</taxon>
        <taxon>Eubacteriales</taxon>
        <taxon>Oscillospiraceae</taxon>
        <taxon>Ruminiclostridium</taxon>
    </lineage>
</organism>
<reference evidence="7 8" key="1">
    <citation type="journal article" date="2013" name="Genome Announc.">
        <title>Draft Genome Sequence of the Cellulolytic, Mesophilic, Anaerobic Bacterium Clostridium termitidis Strain CT1112 (DSM 5398).</title>
        <authorList>
            <person name="Lal S."/>
            <person name="Ramachandran U."/>
            <person name="Zhang X."/>
            <person name="Munir R."/>
            <person name="Sparling R."/>
            <person name="Levin D.B."/>
        </authorList>
    </citation>
    <scope>NUCLEOTIDE SEQUENCE [LARGE SCALE GENOMIC DNA]</scope>
    <source>
        <strain evidence="7 8">CT1112</strain>
    </source>
</reference>
<proteinExistence type="inferred from homology"/>
<dbReference type="Pfam" id="PF00703">
    <property type="entry name" value="Glyco_hydro_2"/>
    <property type="match status" value="1"/>
</dbReference>
<comment type="similarity">
    <text evidence="1">Belongs to the glycosyl hydrolase 2 family.</text>
</comment>
<dbReference type="AlphaFoldDB" id="S0FTQ0"/>
<dbReference type="PANTHER" id="PTHR42732">
    <property type="entry name" value="BETA-GALACTOSIDASE"/>
    <property type="match status" value="1"/>
</dbReference>
<dbReference type="eggNOG" id="COG3250">
    <property type="taxonomic scope" value="Bacteria"/>
</dbReference>
<dbReference type="GO" id="GO:0004553">
    <property type="term" value="F:hydrolase activity, hydrolyzing O-glycosyl compounds"/>
    <property type="evidence" value="ECO:0007669"/>
    <property type="project" value="InterPro"/>
</dbReference>
<dbReference type="SUPFAM" id="SSF49785">
    <property type="entry name" value="Galactose-binding domain-like"/>
    <property type="match status" value="1"/>
</dbReference>
<dbReference type="InterPro" id="IPR008979">
    <property type="entry name" value="Galactose-bd-like_sf"/>
</dbReference>
<feature type="domain" description="Glycoside hydrolase family 2 catalytic" evidence="5">
    <location>
        <begin position="300"/>
        <end position="485"/>
    </location>
</feature>
<dbReference type="InterPro" id="IPR023232">
    <property type="entry name" value="Glyco_hydro_2_AS"/>
</dbReference>
<dbReference type="SUPFAM" id="SSF51445">
    <property type="entry name" value="(Trans)glycosidases"/>
    <property type="match status" value="1"/>
</dbReference>
<dbReference type="Pfam" id="PF02837">
    <property type="entry name" value="Glyco_hydro_2_N"/>
    <property type="match status" value="1"/>
</dbReference>
<dbReference type="InterPro" id="IPR017853">
    <property type="entry name" value="GH"/>
</dbReference>
<evidence type="ECO:0000256" key="3">
    <source>
        <dbReference type="ARBA" id="ARBA00023295"/>
    </source>
</evidence>
<gene>
    <name evidence="7" type="ORF">CTER_0244</name>
</gene>
<dbReference type="InterPro" id="IPR013783">
    <property type="entry name" value="Ig-like_fold"/>
</dbReference>
<keyword evidence="3" id="KW-0326">Glycosidase</keyword>
<feature type="domain" description="Glycoside hydrolase family 2 immunoglobulin-like beta-sandwich" evidence="4">
    <location>
        <begin position="193"/>
        <end position="297"/>
    </location>
</feature>
<accession>S0FTQ0</accession>
<evidence type="ECO:0000259" key="4">
    <source>
        <dbReference type="Pfam" id="PF00703"/>
    </source>
</evidence>
<dbReference type="PANTHER" id="PTHR42732:SF1">
    <property type="entry name" value="BETA-MANNOSIDASE"/>
    <property type="match status" value="1"/>
</dbReference>
<evidence type="ECO:0000313" key="7">
    <source>
        <dbReference type="EMBL" id="EMS73711.1"/>
    </source>
</evidence>
<name>S0FTQ0_RUMCE</name>
<evidence type="ECO:0000256" key="1">
    <source>
        <dbReference type="ARBA" id="ARBA00007401"/>
    </source>
</evidence>
<dbReference type="Gene3D" id="3.20.20.80">
    <property type="entry name" value="Glycosidases"/>
    <property type="match status" value="1"/>
</dbReference>
<comment type="caution">
    <text evidence="7">The sequence shown here is derived from an EMBL/GenBank/DDBJ whole genome shotgun (WGS) entry which is preliminary data.</text>
</comment>
<evidence type="ECO:0000259" key="6">
    <source>
        <dbReference type="Pfam" id="PF02837"/>
    </source>
</evidence>
<dbReference type="InterPro" id="IPR036156">
    <property type="entry name" value="Beta-gal/glucu_dom_sf"/>
</dbReference>
<dbReference type="STRING" id="1195236.CTER_0244"/>
<dbReference type="Pfam" id="PF02836">
    <property type="entry name" value="Glyco_hydro_2_C"/>
    <property type="match status" value="1"/>
</dbReference>
<dbReference type="Gene3D" id="2.60.120.260">
    <property type="entry name" value="Galactose-binding domain-like"/>
    <property type="match status" value="1"/>
</dbReference>
<evidence type="ECO:0000259" key="5">
    <source>
        <dbReference type="Pfam" id="PF02836"/>
    </source>
</evidence>
<dbReference type="SUPFAM" id="SSF49303">
    <property type="entry name" value="beta-Galactosidase/glucuronidase domain"/>
    <property type="match status" value="1"/>
</dbReference>
<sequence length="1116" mass="127572">MNNRKQICLNGLWDFCPGNGTLDRIPRKWDKTQIKVPSPWNINTFAGPEKLTCGEEEIFLRGGEFNLYPEYPKAWENAQSGWYKTEMFIDEEWRGKVITLKFNAVLFYSEFYINGKLISTDADGFLPHEFPVQDHVKYGGSNTLVVGVKKLDAFRYKNEAGKNRIEYPTGSFWGKTMGGIWQDVYLNVYPHDHITDIFVRTDVNSNILRVDADLAADRGEDFTVGMVLREWSGDRSFKLACGLPVNGNSVEFIFDYSGIKDEIRQWWPDSPELYYIDVILHSGNEIVDVKTARFGFKSFEVRGKQFYLNGTPINLRNDSWHYMGFAYQNEEYARLWYKMARDANVNCIRLHAQVYPEFFLDMADEMGMMIVDETSIWASHCEFHYSMEFVENGKKHIKRMIERDRNHPSIIIWSVENECIMAYRVSADDGVKDENELNERLFLLAEYAGSLDPTRPVSGDGSQDMGGRLDVYSLHYPGKKGPENVNKPVTIGEMGSLYYATPDCVCNQYGEKTYLSFDGRLEAIGRELFENLKHERKWAAQVCVFNLVWYGLKPLPFKERIINYPDLSLPGVKPTRTGPYISTLNAAYDDSLPEYIPNTVFEWVRQAYLPERFFFEEGRSRYYNGEAGAKKISVFNDSFEEKEYILEWQMEQKGEILGSGNKSVLVNPAGYEELDIEFDLPAADSIERLSLRILMKFRDNIVFEDVCSIKVYNKNHIFSFMGGFGKVGILGGSRLDANEFFEKSGIETVDGLTQGIDIYLLEECTEEAAAGLTWACCSVLDLLPEKHGFKSWLSHGSAENAFLNVDDRTLMENLEEEDLSNWGNGYLCNNTFQDNLCVSAFNLFCTGKGIPLILDVKNGKARQLVSTIPLLKWAAEEPAALVLLSNLIAYAAQTGKTEAHECVLVSKKDSDMHRSFENMGIDFTLAEVKNRDQIRSLREVKLLVADGSCRLDYLDEIMPYNAEQILLCNFDEATLPDSLKGYIEVVEKPLYQLIKAGKDNALTDGIHAGDLYGLEAGQETVICKRPFLIKDDRKVKGLLKNADLNWRMWNFQGEDRKTVSILRSEQETKTPLYGLAETHINTVKVILGQIDMSYANRKLERLASRFFLQYGTYSKL</sequence>
<dbReference type="RefSeq" id="WP_004623479.1">
    <property type="nucleotide sequence ID" value="NZ_AORV01000015.1"/>
</dbReference>
<keyword evidence="8" id="KW-1185">Reference proteome</keyword>
<dbReference type="EMBL" id="AORV01000015">
    <property type="protein sequence ID" value="EMS73711.1"/>
    <property type="molecule type" value="Genomic_DNA"/>
</dbReference>